<evidence type="ECO:0000313" key="1">
    <source>
        <dbReference type="Proteomes" id="UP000887565"/>
    </source>
</evidence>
<evidence type="ECO:0000313" key="2">
    <source>
        <dbReference type="WBParaSite" id="nRc.2.0.1.t20274-RA"/>
    </source>
</evidence>
<protein>
    <submittedName>
        <fullName evidence="2">Metallothionein</fullName>
    </submittedName>
</protein>
<keyword evidence="1" id="KW-1185">Reference proteome</keyword>
<dbReference type="OMA" id="NDCHCTK"/>
<organism evidence="1 2">
    <name type="scientific">Romanomermis culicivorax</name>
    <name type="common">Nematode worm</name>
    <dbReference type="NCBI Taxonomy" id="13658"/>
    <lineage>
        <taxon>Eukaryota</taxon>
        <taxon>Metazoa</taxon>
        <taxon>Ecdysozoa</taxon>
        <taxon>Nematoda</taxon>
        <taxon>Enoplea</taxon>
        <taxon>Dorylaimia</taxon>
        <taxon>Mermithida</taxon>
        <taxon>Mermithoidea</taxon>
        <taxon>Mermithidae</taxon>
        <taxon>Romanomermis</taxon>
    </lineage>
</organism>
<dbReference type="WBParaSite" id="nRc.2.0.1.t20274-RA">
    <property type="protein sequence ID" value="nRc.2.0.1.t20274-RA"/>
    <property type="gene ID" value="nRc.2.0.1.g20274"/>
</dbReference>
<name>A0A915J2D1_ROMCU</name>
<proteinExistence type="predicted"/>
<dbReference type="Proteomes" id="UP000887565">
    <property type="component" value="Unplaced"/>
</dbReference>
<reference evidence="2" key="1">
    <citation type="submission" date="2022-11" db="UniProtKB">
        <authorList>
            <consortium name="WormBaseParasite"/>
        </authorList>
    </citation>
    <scope>IDENTIFICATION</scope>
</reference>
<sequence>MASKSAVVQPPVCPCESGDKAGCKPDCACCQKCDPKSAKTVDCKCGPKCQCQHYHKTGSTGACCQCSTTTGKCTCGKNCQCGPVCACASCHKK</sequence>
<dbReference type="AlphaFoldDB" id="A0A915J2D1"/>
<accession>A0A915J2D1</accession>